<evidence type="ECO:0000313" key="2">
    <source>
        <dbReference type="Proteomes" id="UP000005237"/>
    </source>
</evidence>
<dbReference type="AlphaFoldDB" id="A0A8R1E617"/>
<proteinExistence type="predicted"/>
<accession>A0A8R1E617</accession>
<dbReference type="EnsemblMetazoa" id="CJA22804.1">
    <property type="protein sequence ID" value="CJA22804.1"/>
    <property type="gene ID" value="WBGene00178376"/>
</dbReference>
<reference evidence="2" key="1">
    <citation type="submission" date="2010-08" db="EMBL/GenBank/DDBJ databases">
        <authorList>
            <consortium name="Caenorhabditis japonica Sequencing Consortium"/>
            <person name="Wilson R.K."/>
        </authorList>
    </citation>
    <scope>NUCLEOTIDE SEQUENCE [LARGE SCALE GENOMIC DNA]</scope>
    <source>
        <strain evidence="2">DF5081</strain>
    </source>
</reference>
<name>A0A8R1E617_CAEJA</name>
<organism evidence="1 2">
    <name type="scientific">Caenorhabditis japonica</name>
    <dbReference type="NCBI Taxonomy" id="281687"/>
    <lineage>
        <taxon>Eukaryota</taxon>
        <taxon>Metazoa</taxon>
        <taxon>Ecdysozoa</taxon>
        <taxon>Nematoda</taxon>
        <taxon>Chromadorea</taxon>
        <taxon>Rhabditida</taxon>
        <taxon>Rhabditina</taxon>
        <taxon>Rhabditomorpha</taxon>
        <taxon>Rhabditoidea</taxon>
        <taxon>Rhabditidae</taxon>
        <taxon>Peloderinae</taxon>
        <taxon>Caenorhabditis</taxon>
    </lineage>
</organism>
<evidence type="ECO:0000313" key="1">
    <source>
        <dbReference type="EnsemblMetazoa" id="CJA22804.1"/>
    </source>
</evidence>
<reference evidence="1" key="2">
    <citation type="submission" date="2022-06" db="UniProtKB">
        <authorList>
            <consortium name="EnsemblMetazoa"/>
        </authorList>
    </citation>
    <scope>IDENTIFICATION</scope>
    <source>
        <strain evidence="1">DF5081</strain>
    </source>
</reference>
<dbReference type="Proteomes" id="UP000005237">
    <property type="component" value="Unassembled WGS sequence"/>
</dbReference>
<dbReference type="PANTHER" id="PTHR22921">
    <property type="entry name" value="PROTEIN CBG20088-RELATED"/>
    <property type="match status" value="1"/>
</dbReference>
<keyword evidence="2" id="KW-1185">Reference proteome</keyword>
<protein>
    <submittedName>
        <fullName evidence="1">Uncharacterized protein</fullName>
    </submittedName>
</protein>
<sequence length="327" mass="36620">MKSGSEKISFFRLNFGLVALINPHLTPKARIIIVSLMLVANQLYTNAPTMPLFMVHLTGAARWALSTSSSRYMSTKCHELLSHLPHAIELFGNIAPLSTFASEHFYKYCLKGFNAQLTNGFIETAVPRAILHSAIRREIKFRASTSLTQCIADFLKATPDMKPFEISWKHCIQQLNSDDVLEELSSYTYYATVTLSIGKLQSTYKKTKTFSDVFFAENSTGTHACYRFIATCVDGDNVRILAERIRPLRMSEEFPLMQKVANEMTRPGNTYAHNVLTQLKRFSGLIHGCPTGDREILPTSAVRGLGAYIMDGTNGYYVQINGGCVHH</sequence>
<dbReference type="PANTHER" id="PTHR22921:SF27">
    <property type="entry name" value="C2H2-TYPE DOMAIN-CONTAINING PROTEIN-RELATED"/>
    <property type="match status" value="1"/>
</dbReference>